<dbReference type="SUPFAM" id="SSF52075">
    <property type="entry name" value="Outer arm dynein light chain 1"/>
    <property type="match status" value="1"/>
</dbReference>
<evidence type="ECO:0000313" key="5">
    <source>
        <dbReference type="Proteomes" id="UP001286313"/>
    </source>
</evidence>
<dbReference type="InterPro" id="IPR032675">
    <property type="entry name" value="LRR_dom_sf"/>
</dbReference>
<dbReference type="Gene3D" id="3.80.10.10">
    <property type="entry name" value="Ribonuclease Inhibitor"/>
    <property type="match status" value="2"/>
</dbReference>
<dbReference type="InterPro" id="IPR001683">
    <property type="entry name" value="PX_dom"/>
</dbReference>
<evidence type="ECO:0000259" key="3">
    <source>
        <dbReference type="PROSITE" id="PS50195"/>
    </source>
</evidence>
<dbReference type="Pfam" id="PF13855">
    <property type="entry name" value="LRR_8"/>
    <property type="match status" value="1"/>
</dbReference>
<reference evidence="4" key="1">
    <citation type="submission" date="2023-10" db="EMBL/GenBank/DDBJ databases">
        <title>Genome assemblies of two species of porcelain crab, Petrolisthes cinctipes and Petrolisthes manimaculis (Anomura: Porcellanidae).</title>
        <authorList>
            <person name="Angst P."/>
        </authorList>
    </citation>
    <scope>NUCLEOTIDE SEQUENCE</scope>
    <source>
        <strain evidence="4">PB745_01</strain>
        <tissue evidence="4">Gill</tissue>
    </source>
</reference>
<accession>A0AAE1FJZ1</accession>
<feature type="domain" description="PX" evidence="3">
    <location>
        <begin position="46"/>
        <end position="176"/>
    </location>
</feature>
<dbReference type="PANTHER" id="PTHR15454">
    <property type="entry name" value="NISCHARIN RELATED"/>
    <property type="match status" value="1"/>
</dbReference>
<proteinExistence type="predicted"/>
<keyword evidence="1" id="KW-0433">Leucine-rich repeat</keyword>
<sequence length="524" mass="58420">MGIKGNLRKWIHSFLHGRFQRVSVNGTLSEKSPVRSSVPQGSMAFLSGEHNVAATIPSTEEVDGVTLYNITIKVGPTHWSVKQRYNAFADLHDKLVTNHGVARDLLPPKKIIGNKDPTFVKKRRADLELYIQTILHFMHHTLPRELAEFLDFHHYEVTHLLQSLARQFFSQGDKILLDGLPIVFTPLQLHAISCHLKSPLPTNVASEQETDFSHVVDFVSQVCHLVVEGSNDCYRASNMVQNHLPFTLNTFKNVERLSLRDMCVSQIGHLGAVRRTTKNLEVNNSDMKQMSNILLTDAVYRETVAGDDPYRWPALIHVDLSHNHIASLDESVSLAPNIERLNLSHNKLSQVEHLTALPHLVSLNLCGNLFTRLDSMHTRLGNVVDLDLSQNSLSSLSGLDKLYSLSSLNVSTNNLCEIDEVSHVSCLPCLETLIITGNPVATVVDYRTKVLELFGSRASEICLDNERPTQKELEFVAVLQAIRASREGRLPTFSISNPLPVLASSTISFDRPDLATAVSESSTK</sequence>
<keyword evidence="5" id="KW-1185">Reference proteome</keyword>
<dbReference type="GO" id="GO:0005737">
    <property type="term" value="C:cytoplasm"/>
    <property type="evidence" value="ECO:0007669"/>
    <property type="project" value="TreeGrafter"/>
</dbReference>
<dbReference type="PROSITE" id="PS51450">
    <property type="entry name" value="LRR"/>
    <property type="match status" value="3"/>
</dbReference>
<keyword evidence="2" id="KW-0677">Repeat</keyword>
<dbReference type="FunFam" id="3.30.1520.10:FF:000020">
    <property type="entry name" value="nischarin isoform X1"/>
    <property type="match status" value="1"/>
</dbReference>
<dbReference type="AlphaFoldDB" id="A0AAE1FJZ1"/>
<protein>
    <recommendedName>
        <fullName evidence="3">PX domain-containing protein</fullName>
    </recommendedName>
</protein>
<dbReference type="PROSITE" id="PS50195">
    <property type="entry name" value="PX"/>
    <property type="match status" value="1"/>
</dbReference>
<dbReference type="Pfam" id="PF00787">
    <property type="entry name" value="PX"/>
    <property type="match status" value="1"/>
</dbReference>
<dbReference type="SMART" id="SM00312">
    <property type="entry name" value="PX"/>
    <property type="match status" value="1"/>
</dbReference>
<dbReference type="GO" id="GO:0035091">
    <property type="term" value="F:phosphatidylinositol binding"/>
    <property type="evidence" value="ECO:0007669"/>
    <property type="project" value="InterPro"/>
</dbReference>
<dbReference type="PANTHER" id="PTHR15454:SF35">
    <property type="entry name" value="NISCHARIN"/>
    <property type="match status" value="1"/>
</dbReference>
<dbReference type="Proteomes" id="UP001286313">
    <property type="component" value="Unassembled WGS sequence"/>
</dbReference>
<dbReference type="Gene3D" id="3.30.1520.10">
    <property type="entry name" value="Phox-like domain"/>
    <property type="match status" value="1"/>
</dbReference>
<dbReference type="InterPro" id="IPR001611">
    <property type="entry name" value="Leu-rich_rpt"/>
</dbReference>
<organism evidence="4 5">
    <name type="scientific">Petrolisthes cinctipes</name>
    <name type="common">Flat porcelain crab</name>
    <dbReference type="NCBI Taxonomy" id="88211"/>
    <lineage>
        <taxon>Eukaryota</taxon>
        <taxon>Metazoa</taxon>
        <taxon>Ecdysozoa</taxon>
        <taxon>Arthropoda</taxon>
        <taxon>Crustacea</taxon>
        <taxon>Multicrustacea</taxon>
        <taxon>Malacostraca</taxon>
        <taxon>Eumalacostraca</taxon>
        <taxon>Eucarida</taxon>
        <taxon>Decapoda</taxon>
        <taxon>Pleocyemata</taxon>
        <taxon>Anomura</taxon>
        <taxon>Galatheoidea</taxon>
        <taxon>Porcellanidae</taxon>
        <taxon>Petrolisthes</taxon>
    </lineage>
</organism>
<dbReference type="SUPFAM" id="SSF64268">
    <property type="entry name" value="PX domain"/>
    <property type="match status" value="1"/>
</dbReference>
<evidence type="ECO:0000313" key="4">
    <source>
        <dbReference type="EMBL" id="KAK3874487.1"/>
    </source>
</evidence>
<dbReference type="EMBL" id="JAWQEG010002098">
    <property type="protein sequence ID" value="KAK3874487.1"/>
    <property type="molecule type" value="Genomic_DNA"/>
</dbReference>
<evidence type="ECO:0000256" key="1">
    <source>
        <dbReference type="ARBA" id="ARBA00022614"/>
    </source>
</evidence>
<dbReference type="InterPro" id="IPR036871">
    <property type="entry name" value="PX_dom_sf"/>
</dbReference>
<name>A0AAE1FJZ1_PETCI</name>
<comment type="caution">
    <text evidence="4">The sequence shown here is derived from an EMBL/GenBank/DDBJ whole genome shotgun (WGS) entry which is preliminary data.</text>
</comment>
<gene>
    <name evidence="4" type="ORF">Pcinc_020573</name>
</gene>
<evidence type="ECO:0000256" key="2">
    <source>
        <dbReference type="ARBA" id="ARBA00022737"/>
    </source>
</evidence>